<keyword evidence="3" id="KW-1185">Reference proteome</keyword>
<gene>
    <name evidence="2" type="ORF">E8L03_14770</name>
</gene>
<reference evidence="2 3" key="1">
    <citation type="submission" date="2019-04" db="EMBL/GenBank/DDBJ databases">
        <title>Isolation and culture of sulfate reducing bacteria from the cold seep of the South China Sea.</title>
        <authorList>
            <person name="Sun C."/>
            <person name="Liu R."/>
        </authorList>
    </citation>
    <scope>NUCLEOTIDE SEQUENCE [LARGE SCALE GENOMIC DNA]</scope>
    <source>
        <strain evidence="2 3">CS1</strain>
    </source>
</reference>
<keyword evidence="1" id="KW-0472">Membrane</keyword>
<feature type="transmembrane region" description="Helical" evidence="1">
    <location>
        <begin position="105"/>
        <end position="129"/>
    </location>
</feature>
<organism evidence="2 3">
    <name type="scientific">Oceanidesulfovibrio marinus</name>
    <dbReference type="NCBI Taxonomy" id="370038"/>
    <lineage>
        <taxon>Bacteria</taxon>
        <taxon>Pseudomonadati</taxon>
        <taxon>Thermodesulfobacteriota</taxon>
        <taxon>Desulfovibrionia</taxon>
        <taxon>Desulfovibrionales</taxon>
        <taxon>Desulfovibrionaceae</taxon>
        <taxon>Oceanidesulfovibrio</taxon>
    </lineage>
</organism>
<dbReference type="EMBL" id="CP039543">
    <property type="protein sequence ID" value="QJT10114.1"/>
    <property type="molecule type" value="Genomic_DNA"/>
</dbReference>
<protein>
    <submittedName>
        <fullName evidence="2">Uncharacterized protein</fullName>
    </submittedName>
</protein>
<proteinExistence type="predicted"/>
<accession>A0ABX6NHP4</accession>
<evidence type="ECO:0000256" key="1">
    <source>
        <dbReference type="SAM" id="Phobius"/>
    </source>
</evidence>
<dbReference type="Proteomes" id="UP000503251">
    <property type="component" value="Chromosome"/>
</dbReference>
<dbReference type="RefSeq" id="WP_171267750.1">
    <property type="nucleotide sequence ID" value="NZ_CP039543.1"/>
</dbReference>
<feature type="transmembrane region" description="Helical" evidence="1">
    <location>
        <begin position="46"/>
        <end position="66"/>
    </location>
</feature>
<evidence type="ECO:0000313" key="2">
    <source>
        <dbReference type="EMBL" id="QJT10114.1"/>
    </source>
</evidence>
<keyword evidence="1" id="KW-0812">Transmembrane</keyword>
<evidence type="ECO:0000313" key="3">
    <source>
        <dbReference type="Proteomes" id="UP000503251"/>
    </source>
</evidence>
<keyword evidence="1" id="KW-1133">Transmembrane helix</keyword>
<feature type="transmembrane region" description="Helical" evidence="1">
    <location>
        <begin position="73"/>
        <end position="93"/>
    </location>
</feature>
<name>A0ABX6NHP4_9BACT</name>
<sequence>MAWIKRIILCLVAGALGGLANSIAVWLFGAVGISQALGFMMAPALTIGWLLPRLFYGALWGLLFLLPFWERRWVLKGLLISLAPTAYMLLVVFPKLGKGMWGFGAGATAPLFVLFFNAIWGVVAAYFLLRTDGKA</sequence>